<feature type="non-terminal residue" evidence="1">
    <location>
        <position position="1"/>
    </location>
</feature>
<name>A0A382I6A0_9ZZZZ</name>
<evidence type="ECO:0000313" key="1">
    <source>
        <dbReference type="EMBL" id="SVB95136.1"/>
    </source>
</evidence>
<dbReference type="AlphaFoldDB" id="A0A382I6A0"/>
<organism evidence="1">
    <name type="scientific">marine metagenome</name>
    <dbReference type="NCBI Taxonomy" id="408172"/>
    <lineage>
        <taxon>unclassified sequences</taxon>
        <taxon>metagenomes</taxon>
        <taxon>ecological metagenomes</taxon>
    </lineage>
</organism>
<protein>
    <submittedName>
        <fullName evidence="1">Uncharacterized protein</fullName>
    </submittedName>
</protein>
<sequence>VPNFTTLFFYFTDENLTIDVFKKMF</sequence>
<gene>
    <name evidence="1" type="ORF">METZ01_LOCUS247990</name>
</gene>
<reference evidence="1" key="1">
    <citation type="submission" date="2018-05" db="EMBL/GenBank/DDBJ databases">
        <authorList>
            <person name="Lanie J.A."/>
            <person name="Ng W.-L."/>
            <person name="Kazmierczak K.M."/>
            <person name="Andrzejewski T.M."/>
            <person name="Davidsen T.M."/>
            <person name="Wayne K.J."/>
            <person name="Tettelin H."/>
            <person name="Glass J.I."/>
            <person name="Rusch D."/>
            <person name="Podicherti R."/>
            <person name="Tsui H.-C.T."/>
            <person name="Winkler M.E."/>
        </authorList>
    </citation>
    <scope>NUCLEOTIDE SEQUENCE</scope>
</reference>
<accession>A0A382I6A0</accession>
<proteinExistence type="predicted"/>
<dbReference type="EMBL" id="UINC01065452">
    <property type="protein sequence ID" value="SVB95136.1"/>
    <property type="molecule type" value="Genomic_DNA"/>
</dbReference>